<dbReference type="Proteomes" id="UP001215598">
    <property type="component" value="Unassembled WGS sequence"/>
</dbReference>
<organism evidence="2 3">
    <name type="scientific">Mycena metata</name>
    <dbReference type="NCBI Taxonomy" id="1033252"/>
    <lineage>
        <taxon>Eukaryota</taxon>
        <taxon>Fungi</taxon>
        <taxon>Dikarya</taxon>
        <taxon>Basidiomycota</taxon>
        <taxon>Agaricomycotina</taxon>
        <taxon>Agaricomycetes</taxon>
        <taxon>Agaricomycetidae</taxon>
        <taxon>Agaricales</taxon>
        <taxon>Marasmiineae</taxon>
        <taxon>Mycenaceae</taxon>
        <taxon>Mycena</taxon>
    </lineage>
</organism>
<dbReference type="EMBL" id="JARKIB010000830">
    <property type="protein sequence ID" value="KAJ7690615.1"/>
    <property type="molecule type" value="Genomic_DNA"/>
</dbReference>
<evidence type="ECO:0000313" key="3">
    <source>
        <dbReference type="Proteomes" id="UP001215598"/>
    </source>
</evidence>
<evidence type="ECO:0000256" key="1">
    <source>
        <dbReference type="SAM" id="MobiDB-lite"/>
    </source>
</evidence>
<comment type="caution">
    <text evidence="2">The sequence shown here is derived from an EMBL/GenBank/DDBJ whole genome shotgun (WGS) entry which is preliminary data.</text>
</comment>
<feature type="region of interest" description="Disordered" evidence="1">
    <location>
        <begin position="295"/>
        <end position="362"/>
    </location>
</feature>
<gene>
    <name evidence="2" type="ORF">B0H16DRAFT_1486884</name>
</gene>
<dbReference type="AlphaFoldDB" id="A0AAD7DIT5"/>
<accession>A0AAD7DIT5</accession>
<sequence>MRSHSTLVSKIIPGRPTSISVLWNFKSGTADTSRQWDGWVGKWKTGTPLGCEENKGGGGGYVRTGKGMDEKEGIGIARNDSQETNLQVPLGGSLAPRVRSLLQPNGFEEPAKIPLNFDLPIYGATPPYRLHFEMYPYSAAERAAITPFCFQPFVRIFSILHNPFIVTPDREAALLPHVACAMEFFTNWIKNRPDGTRFPPMQQHLFVSLCRAIQGFTQDRRTAGWLKTIPGMARNPFQNRLPAWPGLRTLHDPSVPRVCQTSTRCKLPPYVPPIETLAPLESSPPARCIKEEDAVEKTPPTRFNRKPRSFSEMRLSPPPVLSHPSTSAPQTPMPKAVVTPPLFHPPPEQLFSPGSNDKDSPYKASVDELQAEDNILPGSPIDNDIEMPAVDDELNIPLSPTLASKGKGKAASKTGPPKRGKSTAPKGAPVSSPERPSKWPRHTMEVVIPRDSALHTHAVRSSTVAADSTHPEATMQGPPSPRSQVPFRTLFRHPRFFEA</sequence>
<feature type="compositionally biased region" description="Basic residues" evidence="1">
    <location>
        <begin position="406"/>
        <end position="421"/>
    </location>
</feature>
<proteinExistence type="predicted"/>
<evidence type="ECO:0000313" key="2">
    <source>
        <dbReference type="EMBL" id="KAJ7690615.1"/>
    </source>
</evidence>
<reference evidence="2" key="1">
    <citation type="submission" date="2023-03" db="EMBL/GenBank/DDBJ databases">
        <title>Massive genome expansion in bonnet fungi (Mycena s.s.) driven by repeated elements and novel gene families across ecological guilds.</title>
        <authorList>
            <consortium name="Lawrence Berkeley National Laboratory"/>
            <person name="Harder C.B."/>
            <person name="Miyauchi S."/>
            <person name="Viragh M."/>
            <person name="Kuo A."/>
            <person name="Thoen E."/>
            <person name="Andreopoulos B."/>
            <person name="Lu D."/>
            <person name="Skrede I."/>
            <person name="Drula E."/>
            <person name="Henrissat B."/>
            <person name="Morin E."/>
            <person name="Kohler A."/>
            <person name="Barry K."/>
            <person name="LaButti K."/>
            <person name="Morin E."/>
            <person name="Salamov A."/>
            <person name="Lipzen A."/>
            <person name="Mereny Z."/>
            <person name="Hegedus B."/>
            <person name="Baldrian P."/>
            <person name="Stursova M."/>
            <person name="Weitz H."/>
            <person name="Taylor A."/>
            <person name="Grigoriev I.V."/>
            <person name="Nagy L.G."/>
            <person name="Martin F."/>
            <person name="Kauserud H."/>
        </authorList>
    </citation>
    <scope>NUCLEOTIDE SEQUENCE</scope>
    <source>
        <strain evidence="2">CBHHK182m</strain>
    </source>
</reference>
<name>A0AAD7DIT5_9AGAR</name>
<feature type="region of interest" description="Disordered" evidence="1">
    <location>
        <begin position="397"/>
        <end position="489"/>
    </location>
</feature>
<keyword evidence="3" id="KW-1185">Reference proteome</keyword>
<protein>
    <submittedName>
        <fullName evidence="2">Uncharacterized protein</fullName>
    </submittedName>
</protein>